<sequence length="69" mass="6714">MRSIPRRIAAAAVVAGGLTLLTAPAAHAVLDPIGVATCLASSATEVTALVDPANPGVPAEVPAMGCLQP</sequence>
<feature type="signal peptide" evidence="1">
    <location>
        <begin position="1"/>
        <end position="28"/>
    </location>
</feature>
<dbReference type="STRING" id="633440.SAMN05421869_13818"/>
<reference evidence="2 3" key="1">
    <citation type="submission" date="2016-10" db="EMBL/GenBank/DDBJ databases">
        <authorList>
            <person name="de Groot N.N."/>
        </authorList>
    </citation>
    <scope>NUCLEOTIDE SEQUENCE [LARGE SCALE GENOMIC DNA]</scope>
    <source>
        <strain evidence="2 3">CGMCC 4.6533</strain>
    </source>
</reference>
<dbReference type="OrthoDB" id="3544299at2"/>
<keyword evidence="3" id="KW-1185">Reference proteome</keyword>
<evidence type="ECO:0000313" key="3">
    <source>
        <dbReference type="Proteomes" id="UP000199202"/>
    </source>
</evidence>
<evidence type="ECO:0000313" key="2">
    <source>
        <dbReference type="EMBL" id="SDM20095.1"/>
    </source>
</evidence>
<dbReference type="EMBL" id="FNDJ01000038">
    <property type="protein sequence ID" value="SDM20095.1"/>
    <property type="molecule type" value="Genomic_DNA"/>
</dbReference>
<gene>
    <name evidence="2" type="ORF">SAMN05421869_13818</name>
</gene>
<proteinExistence type="predicted"/>
<dbReference type="Proteomes" id="UP000199202">
    <property type="component" value="Unassembled WGS sequence"/>
</dbReference>
<dbReference type="RefSeq" id="WP_090946312.1">
    <property type="nucleotide sequence ID" value="NZ_FNDJ01000038.1"/>
</dbReference>
<accession>A0A1G9RCD4</accession>
<dbReference type="AlphaFoldDB" id="A0A1G9RCD4"/>
<feature type="chain" id="PRO_5011615358" evidence="1">
    <location>
        <begin position="29"/>
        <end position="69"/>
    </location>
</feature>
<name>A0A1G9RCD4_9ACTN</name>
<evidence type="ECO:0000256" key="1">
    <source>
        <dbReference type="SAM" id="SignalP"/>
    </source>
</evidence>
<keyword evidence="1" id="KW-0732">Signal</keyword>
<organism evidence="2 3">
    <name type="scientific">Nonomuraea jiangxiensis</name>
    <dbReference type="NCBI Taxonomy" id="633440"/>
    <lineage>
        <taxon>Bacteria</taxon>
        <taxon>Bacillati</taxon>
        <taxon>Actinomycetota</taxon>
        <taxon>Actinomycetes</taxon>
        <taxon>Streptosporangiales</taxon>
        <taxon>Streptosporangiaceae</taxon>
        <taxon>Nonomuraea</taxon>
    </lineage>
</organism>
<protein>
    <submittedName>
        <fullName evidence="2">Uncharacterized protein</fullName>
    </submittedName>
</protein>